<reference evidence="2" key="1">
    <citation type="submission" date="2022-05" db="EMBL/GenBank/DDBJ databases">
        <authorList>
            <person name="Okamura Y."/>
        </authorList>
    </citation>
    <scope>NUCLEOTIDE SEQUENCE</scope>
</reference>
<keyword evidence="3" id="KW-1185">Reference proteome</keyword>
<feature type="region of interest" description="Disordered" evidence="1">
    <location>
        <begin position="52"/>
        <end position="80"/>
    </location>
</feature>
<dbReference type="AlphaFoldDB" id="A0A9P0XIZ6"/>
<proteinExistence type="predicted"/>
<comment type="caution">
    <text evidence="2">The sequence shown here is derived from an EMBL/GenBank/DDBJ whole genome shotgun (WGS) entry which is preliminary data.</text>
</comment>
<evidence type="ECO:0000256" key="1">
    <source>
        <dbReference type="SAM" id="MobiDB-lite"/>
    </source>
</evidence>
<gene>
    <name evidence="2" type="ORF">PIBRA_LOCUS12068</name>
</gene>
<dbReference type="Proteomes" id="UP001152562">
    <property type="component" value="Unassembled WGS sequence"/>
</dbReference>
<protein>
    <submittedName>
        <fullName evidence="2">Uncharacterized protein</fullName>
    </submittedName>
</protein>
<dbReference type="EMBL" id="CALOZG010000059">
    <property type="protein sequence ID" value="CAH4036243.1"/>
    <property type="molecule type" value="Genomic_DNA"/>
</dbReference>
<organism evidence="2 3">
    <name type="scientific">Pieris brassicae</name>
    <name type="common">White butterfly</name>
    <name type="synonym">Large white butterfly</name>
    <dbReference type="NCBI Taxonomy" id="7116"/>
    <lineage>
        <taxon>Eukaryota</taxon>
        <taxon>Metazoa</taxon>
        <taxon>Ecdysozoa</taxon>
        <taxon>Arthropoda</taxon>
        <taxon>Hexapoda</taxon>
        <taxon>Insecta</taxon>
        <taxon>Pterygota</taxon>
        <taxon>Neoptera</taxon>
        <taxon>Endopterygota</taxon>
        <taxon>Lepidoptera</taxon>
        <taxon>Glossata</taxon>
        <taxon>Ditrysia</taxon>
        <taxon>Papilionoidea</taxon>
        <taxon>Pieridae</taxon>
        <taxon>Pierinae</taxon>
        <taxon>Pieris</taxon>
    </lineage>
</organism>
<evidence type="ECO:0000313" key="3">
    <source>
        <dbReference type="Proteomes" id="UP001152562"/>
    </source>
</evidence>
<sequence>MQRFLTLNYQDCIPSLKDDQQKHVAQGRRHVSRGARVGDVARVVGGRAARAIEADERDSSAGALCRQGTQSWRQKAAEHS</sequence>
<accession>A0A9P0XIZ6</accession>
<name>A0A9P0XIZ6_PIEBR</name>
<evidence type="ECO:0000313" key="2">
    <source>
        <dbReference type="EMBL" id="CAH4036243.1"/>
    </source>
</evidence>